<evidence type="ECO:0000313" key="2">
    <source>
        <dbReference type="EMBL" id="ETV93807.1"/>
    </source>
</evidence>
<dbReference type="VEuPathDB" id="FungiDB:H310_12370"/>
<accession>A0A024TKE1</accession>
<dbReference type="InterPro" id="IPR043502">
    <property type="entry name" value="DNA/RNA_pol_sf"/>
</dbReference>
<evidence type="ECO:0000256" key="1">
    <source>
        <dbReference type="SAM" id="MobiDB-lite"/>
    </source>
</evidence>
<evidence type="ECO:0008006" key="3">
    <source>
        <dbReference type="Google" id="ProtNLM"/>
    </source>
</evidence>
<gene>
    <name evidence="2" type="ORF">H310_12370</name>
</gene>
<protein>
    <recommendedName>
        <fullName evidence="3">Reverse transcriptase domain-containing protein</fullName>
    </recommendedName>
</protein>
<organism evidence="2">
    <name type="scientific">Aphanomyces invadans</name>
    <dbReference type="NCBI Taxonomy" id="157072"/>
    <lineage>
        <taxon>Eukaryota</taxon>
        <taxon>Sar</taxon>
        <taxon>Stramenopiles</taxon>
        <taxon>Oomycota</taxon>
        <taxon>Saprolegniomycetes</taxon>
        <taxon>Saprolegniales</taxon>
        <taxon>Verrucalvaceae</taxon>
        <taxon>Aphanomyces</taxon>
    </lineage>
</organism>
<feature type="region of interest" description="Disordered" evidence="1">
    <location>
        <begin position="465"/>
        <end position="540"/>
    </location>
</feature>
<feature type="compositionally biased region" description="Gly residues" evidence="1">
    <location>
        <begin position="505"/>
        <end position="530"/>
    </location>
</feature>
<dbReference type="eggNOG" id="ENOG502SIHC">
    <property type="taxonomic scope" value="Eukaryota"/>
</dbReference>
<feature type="region of interest" description="Disordered" evidence="1">
    <location>
        <begin position="174"/>
        <end position="206"/>
    </location>
</feature>
<feature type="compositionally biased region" description="Basic and acidic residues" evidence="1">
    <location>
        <begin position="183"/>
        <end position="193"/>
    </location>
</feature>
<dbReference type="GeneID" id="20089420"/>
<reference evidence="2" key="1">
    <citation type="submission" date="2013-12" db="EMBL/GenBank/DDBJ databases">
        <title>The Genome Sequence of Aphanomyces invadans NJM9701.</title>
        <authorList>
            <consortium name="The Broad Institute Genomics Platform"/>
            <person name="Russ C."/>
            <person name="Tyler B."/>
            <person name="van West P."/>
            <person name="Dieguez-Uribeondo J."/>
            <person name="Young S.K."/>
            <person name="Zeng Q."/>
            <person name="Gargeya S."/>
            <person name="Fitzgerald M."/>
            <person name="Abouelleil A."/>
            <person name="Alvarado L."/>
            <person name="Chapman S.B."/>
            <person name="Gainer-Dewar J."/>
            <person name="Goldberg J."/>
            <person name="Griggs A."/>
            <person name="Gujja S."/>
            <person name="Hansen M."/>
            <person name="Howarth C."/>
            <person name="Imamovic A."/>
            <person name="Ireland A."/>
            <person name="Larimer J."/>
            <person name="McCowan C."/>
            <person name="Murphy C."/>
            <person name="Pearson M."/>
            <person name="Poon T.W."/>
            <person name="Priest M."/>
            <person name="Roberts A."/>
            <person name="Saif S."/>
            <person name="Shea T."/>
            <person name="Sykes S."/>
            <person name="Wortman J."/>
            <person name="Nusbaum C."/>
            <person name="Birren B."/>
        </authorList>
    </citation>
    <scope>NUCLEOTIDE SEQUENCE [LARGE SCALE GENOMIC DNA]</scope>
    <source>
        <strain evidence="2">NJM9701</strain>
    </source>
</reference>
<proteinExistence type="predicted"/>
<dbReference type="RefSeq" id="XP_008877616.1">
    <property type="nucleotide sequence ID" value="XM_008879394.1"/>
</dbReference>
<dbReference type="SUPFAM" id="SSF56672">
    <property type="entry name" value="DNA/RNA polymerases"/>
    <property type="match status" value="1"/>
</dbReference>
<dbReference type="AlphaFoldDB" id="A0A024TKE1"/>
<dbReference type="EMBL" id="KI913989">
    <property type="protein sequence ID" value="ETV93807.1"/>
    <property type="molecule type" value="Genomic_DNA"/>
</dbReference>
<sequence>MSLAQIQDFLEKSAIDSATSSSPDHWIQAQQAEWVDIQRATEACQADALWDAISKYPLQANIGWHNLSSTDPRALAAAVRLHAWHRWHSFKQLHSSMVLVDSMECKLDDSANHLLDEDALAFFELLLASQAPYLFAHGKWMVRVTAQPVEWILCSRGIAHAMCVALAEAVSPRARGGGRNRRVSADRELRDESGPEPFRSPRGRQPVAAVSWNRQNAWETPVVAPSAASGALPGGALPVPATARRHVEAPVFQPPTTPTLVQPATQGAPTGGAAPGAAAPGYEIDVDDMGWFEDRIVYNAPAIPHAPKLDGMTKEHRRQFMRKYNDYLEQVNALRTNRTKPFVMPVSACIEHATKSRVADWELRKPVGLVTEAEWIAWIRLGYDMIEDMMKVIEKNNEEWVLKAEAKMMVVLITDAIRPAGLKEMVKEVLGETHNKDLKKNMYDFVQWLREYATSYQRFVSLRPEDINPTKTPKGNAGAVRTGGGGSNKDHPVPEASDLLKNAYGGRGRGAGRGDSAGGKTPGDAAGRGAGANPDRNQGGAKKVNALEVKAEVAPSPKLACVVEGVLPLEATLFDSGSDTSVGSLGLVTALLAAGASVTMRDARRPLELQPYGAGTPPVTVTKKVKLNSVEFQTSYGPLVLRGLDLWVDDAVKDKAELADGVLAAARKQAAVWDLDALATDSPAPTAMACINRLMQTKLEDTADEDDGMQCATPLPGAVTPAENAKQEAEVWEVLSAKINKAEKEGLSEVSSKQLFSENIDVFRLEMGGDPPIKVEPLRVRVKPGAVPVKCELRRYPPLHMEYLEGHVAELERAGLVYRNNRMTIDSRPVNACAEPMPWPMPNLDAALSMLAGTSAAVNQMFGDLLFHGVLGWLDDLLGYASAEDELLGLLANVLGICGAFGLKLRPKK</sequence>
<name>A0A024TKE1_9STRA</name>